<reference evidence="1" key="1">
    <citation type="journal article" date="2014" name="Front. Microbiol.">
        <title>High frequency of phylogenetically diverse reductive dehalogenase-homologous genes in deep subseafloor sedimentary metagenomes.</title>
        <authorList>
            <person name="Kawai M."/>
            <person name="Futagami T."/>
            <person name="Toyoda A."/>
            <person name="Takaki Y."/>
            <person name="Nishi S."/>
            <person name="Hori S."/>
            <person name="Arai W."/>
            <person name="Tsubouchi T."/>
            <person name="Morono Y."/>
            <person name="Uchiyama I."/>
            <person name="Ito T."/>
            <person name="Fujiyama A."/>
            <person name="Inagaki F."/>
            <person name="Takami H."/>
        </authorList>
    </citation>
    <scope>NUCLEOTIDE SEQUENCE</scope>
    <source>
        <strain evidence="1">Expedition CK06-06</strain>
    </source>
</reference>
<accession>X0XU17</accession>
<protein>
    <recommendedName>
        <fullName evidence="2">Core-binding (CB) domain-containing protein</fullName>
    </recommendedName>
</protein>
<dbReference type="AlphaFoldDB" id="X0XU17"/>
<evidence type="ECO:0008006" key="2">
    <source>
        <dbReference type="Google" id="ProtNLM"/>
    </source>
</evidence>
<proteinExistence type="predicted"/>
<dbReference type="EMBL" id="BARS01054218">
    <property type="protein sequence ID" value="GAG46729.1"/>
    <property type="molecule type" value="Genomic_DNA"/>
</dbReference>
<gene>
    <name evidence="1" type="ORF">S01H1_80307</name>
</gene>
<comment type="caution">
    <text evidence="1">The sequence shown here is derived from an EMBL/GenBank/DDBJ whole genome shotgun (WGS) entry which is preliminary data.</text>
</comment>
<sequence length="53" mass="6012">MNTSRAFEVFMAEKKAQGLSERTLEAYSYAAKPLVGACPRLPCKPQIIQKYIY</sequence>
<feature type="non-terminal residue" evidence="1">
    <location>
        <position position="53"/>
    </location>
</feature>
<name>X0XU17_9ZZZZ</name>
<evidence type="ECO:0000313" key="1">
    <source>
        <dbReference type="EMBL" id="GAG46729.1"/>
    </source>
</evidence>
<organism evidence="1">
    <name type="scientific">marine sediment metagenome</name>
    <dbReference type="NCBI Taxonomy" id="412755"/>
    <lineage>
        <taxon>unclassified sequences</taxon>
        <taxon>metagenomes</taxon>
        <taxon>ecological metagenomes</taxon>
    </lineage>
</organism>